<feature type="compositionally biased region" description="Polar residues" evidence="1">
    <location>
        <begin position="184"/>
        <end position="204"/>
    </location>
</feature>
<evidence type="ECO:0000313" key="2">
    <source>
        <dbReference type="EMBL" id="CAF1040086.1"/>
    </source>
</evidence>
<organism evidence="3 4">
    <name type="scientific">Rotaria sordida</name>
    <dbReference type="NCBI Taxonomy" id="392033"/>
    <lineage>
        <taxon>Eukaryota</taxon>
        <taxon>Metazoa</taxon>
        <taxon>Spiralia</taxon>
        <taxon>Gnathifera</taxon>
        <taxon>Rotifera</taxon>
        <taxon>Eurotatoria</taxon>
        <taxon>Bdelloidea</taxon>
        <taxon>Philodinida</taxon>
        <taxon>Philodinidae</taxon>
        <taxon>Rotaria</taxon>
    </lineage>
</organism>
<comment type="caution">
    <text evidence="3">The sequence shown here is derived from an EMBL/GenBank/DDBJ whole genome shotgun (WGS) entry which is preliminary data.</text>
</comment>
<dbReference type="Proteomes" id="UP000663823">
    <property type="component" value="Unassembled WGS sequence"/>
</dbReference>
<dbReference type="AlphaFoldDB" id="A0A818PPF0"/>
<evidence type="ECO:0000313" key="3">
    <source>
        <dbReference type="EMBL" id="CAF3622768.1"/>
    </source>
</evidence>
<dbReference type="EMBL" id="CAJNOO010000816">
    <property type="protein sequence ID" value="CAF1040086.1"/>
    <property type="molecule type" value="Genomic_DNA"/>
</dbReference>
<dbReference type="Proteomes" id="UP000663882">
    <property type="component" value="Unassembled WGS sequence"/>
</dbReference>
<evidence type="ECO:0000313" key="4">
    <source>
        <dbReference type="Proteomes" id="UP000663823"/>
    </source>
</evidence>
<name>A0A818PPF0_9BILA</name>
<feature type="region of interest" description="Disordered" evidence="1">
    <location>
        <begin position="166"/>
        <end position="216"/>
    </location>
</feature>
<proteinExistence type="predicted"/>
<feature type="compositionally biased region" description="Basic residues" evidence="1">
    <location>
        <begin position="206"/>
        <end position="216"/>
    </location>
</feature>
<gene>
    <name evidence="3" type="ORF">OTI717_LOCUS7895</name>
    <name evidence="2" type="ORF">RFH988_LOCUS16171</name>
</gene>
<reference evidence="3" key="1">
    <citation type="submission" date="2021-02" db="EMBL/GenBank/DDBJ databases">
        <authorList>
            <person name="Nowell W R."/>
        </authorList>
    </citation>
    <scope>NUCLEOTIDE SEQUENCE</scope>
</reference>
<protein>
    <submittedName>
        <fullName evidence="3">Uncharacterized protein</fullName>
    </submittedName>
</protein>
<accession>A0A818PPF0</accession>
<dbReference type="EMBL" id="CAJOAX010000610">
    <property type="protein sequence ID" value="CAF3622768.1"/>
    <property type="molecule type" value="Genomic_DNA"/>
</dbReference>
<dbReference type="OrthoDB" id="10025602at2759"/>
<sequence length="216" mass="25400">MTEISIRDVFLSMQLPPVDEIVANSKTDFRTIRKSRRSCYRTYHIQKNEETIDNSNIILDELIQKIQIKNNHLKEHLQQENYAIEDLICKKREIDLWRQLTNLTILPSTRKKSINDQLIAYDLNEKKTIEFRKDSNENAPLKTWNYLSRHITDDLIGNILYESGNNNNTSNGHHAIKKTRRTNDVTQKILSNTGKSTTMNTNLQSKTKRTTRRSRK</sequence>
<evidence type="ECO:0000256" key="1">
    <source>
        <dbReference type="SAM" id="MobiDB-lite"/>
    </source>
</evidence>